<evidence type="ECO:0000313" key="1">
    <source>
        <dbReference type="EMBL" id="KNC34642.1"/>
    </source>
</evidence>
<accession>A0A0L0CR18</accession>
<name>A0A0L0CR18_LUCCU</name>
<keyword evidence="2" id="KW-1185">Reference proteome</keyword>
<gene>
    <name evidence="1" type="ORF">FF38_13457</name>
</gene>
<dbReference type="EMBL" id="JRES01000043">
    <property type="protein sequence ID" value="KNC34642.1"/>
    <property type="molecule type" value="Genomic_DNA"/>
</dbReference>
<dbReference type="OMA" id="EYCYIKP"/>
<protein>
    <recommendedName>
        <fullName evidence="3">MD-2-related lipid-recognition domain-containing protein</fullName>
    </recommendedName>
</protein>
<comment type="caution">
    <text evidence="1">The sequence shown here is derived from an EMBL/GenBank/DDBJ whole genome shotgun (WGS) entry which is preliminary data.</text>
</comment>
<proteinExistence type="predicted"/>
<evidence type="ECO:0008006" key="3">
    <source>
        <dbReference type="Google" id="ProtNLM"/>
    </source>
</evidence>
<dbReference type="OrthoDB" id="7789165at2759"/>
<dbReference type="SMART" id="SM00697">
    <property type="entry name" value="DM8"/>
    <property type="match status" value="2"/>
</dbReference>
<dbReference type="Pfam" id="PF06477">
    <property type="entry name" value="DUF1091"/>
    <property type="match status" value="2"/>
</dbReference>
<feature type="non-terminal residue" evidence="1">
    <location>
        <position position="274"/>
    </location>
</feature>
<evidence type="ECO:0000313" key="2">
    <source>
        <dbReference type="Proteomes" id="UP000037069"/>
    </source>
</evidence>
<sequence length="274" mass="31898">MIIKCQMKNFIRIKRCWILTCVKLVQRVVVAFDFIVKLHQVPVNNVSLSAFLYNVSADFCQLMKNGKKYPFLNIFILLLAKDSNINHTCPYDVISLFANMPLPNGDYLFNIRVGAYNNWKACVKFTNIKCLEYDKPFASIQICKLKLVARAVVAMNLHVKLHQVPVNNVSIHVELLKKFSGYRPFLYNGTADFCQLMKNGKRFPFLNIFMHMLTNSSNINHTCPYDHDIIVKNLIIKDQMFQKFPLPQGDYFLNIKVGAYNDWKACIKVYFQTW</sequence>
<organism evidence="1 2">
    <name type="scientific">Lucilia cuprina</name>
    <name type="common">Green bottle fly</name>
    <name type="synonym">Australian sheep blowfly</name>
    <dbReference type="NCBI Taxonomy" id="7375"/>
    <lineage>
        <taxon>Eukaryota</taxon>
        <taxon>Metazoa</taxon>
        <taxon>Ecdysozoa</taxon>
        <taxon>Arthropoda</taxon>
        <taxon>Hexapoda</taxon>
        <taxon>Insecta</taxon>
        <taxon>Pterygota</taxon>
        <taxon>Neoptera</taxon>
        <taxon>Endopterygota</taxon>
        <taxon>Diptera</taxon>
        <taxon>Brachycera</taxon>
        <taxon>Muscomorpha</taxon>
        <taxon>Oestroidea</taxon>
        <taxon>Calliphoridae</taxon>
        <taxon>Luciliinae</taxon>
        <taxon>Lucilia</taxon>
    </lineage>
</organism>
<dbReference type="AlphaFoldDB" id="A0A0L0CR18"/>
<dbReference type="PANTHER" id="PTHR20898">
    <property type="entry name" value="DAEDALUS ON 3-RELATED-RELATED"/>
    <property type="match status" value="1"/>
</dbReference>
<reference evidence="1 2" key="1">
    <citation type="journal article" date="2015" name="Nat. Commun.">
        <title>Lucilia cuprina genome unlocks parasitic fly biology to underpin future interventions.</title>
        <authorList>
            <person name="Anstead C.A."/>
            <person name="Korhonen P.K."/>
            <person name="Young N.D."/>
            <person name="Hall R.S."/>
            <person name="Jex A.R."/>
            <person name="Murali S.C."/>
            <person name="Hughes D.S."/>
            <person name="Lee S.F."/>
            <person name="Perry T."/>
            <person name="Stroehlein A.J."/>
            <person name="Ansell B.R."/>
            <person name="Breugelmans B."/>
            <person name="Hofmann A."/>
            <person name="Qu J."/>
            <person name="Dugan S."/>
            <person name="Lee S.L."/>
            <person name="Chao H."/>
            <person name="Dinh H."/>
            <person name="Han Y."/>
            <person name="Doddapaneni H.V."/>
            <person name="Worley K.C."/>
            <person name="Muzny D.M."/>
            <person name="Ioannidis P."/>
            <person name="Waterhouse R.M."/>
            <person name="Zdobnov E.M."/>
            <person name="James P.J."/>
            <person name="Bagnall N.H."/>
            <person name="Kotze A.C."/>
            <person name="Gibbs R.A."/>
            <person name="Richards S."/>
            <person name="Batterham P."/>
            <person name="Gasser R.B."/>
        </authorList>
    </citation>
    <scope>NUCLEOTIDE SEQUENCE [LARGE SCALE GENOMIC DNA]</scope>
    <source>
        <strain evidence="1 2">LS</strain>
        <tissue evidence="1">Full body</tissue>
    </source>
</reference>
<dbReference type="InterPro" id="IPR010512">
    <property type="entry name" value="DUF1091"/>
</dbReference>
<dbReference type="Proteomes" id="UP000037069">
    <property type="component" value="Unassembled WGS sequence"/>
</dbReference>
<dbReference type="PANTHER" id="PTHR20898:SF0">
    <property type="entry name" value="DAEDALUS ON 3-RELATED"/>
    <property type="match status" value="1"/>
</dbReference>